<keyword evidence="1" id="KW-0812">Transmembrane</keyword>
<dbReference type="Proteomes" id="UP000076154">
    <property type="component" value="Unassembled WGS sequence"/>
</dbReference>
<sequence>MSPEETALLQSAGFSFINSFAPLIATTLLHGIFVLLFTTSAITALRRSPPSRPTIMFAVTLASFLIATLYWASQTACMTILIRSVLVDNTGLPLRQKFRLTNARTYKPNIIILWTSQLLPIISDLVVVWRAWVLFTEQLWVMAVPLLLALGTIGTTLAYIGLTMVTSGTNVAANAETAALANVLNASLALSLATNGAATGLIAYKFWTHRKFVVNMLGIARRQSRVQKVLIILVESGLIYCLFQLMMLILGFTMPEGGPGSAPYLASPVIYAIYTELTAMYPTIIAVLVNSQRSISDTFVFGSVFKSQSGNTQGHGARPATAGHLSFALPHMQTISDIEPAVSFQSNRHGEPASLEKESTGYKRIERYTSDPTIFYQSRLERDYAVGQTRTQ</sequence>
<feature type="transmembrane region" description="Helical" evidence="1">
    <location>
        <begin position="228"/>
        <end position="249"/>
    </location>
</feature>
<evidence type="ECO:0000313" key="3">
    <source>
        <dbReference type="Proteomes" id="UP000076154"/>
    </source>
</evidence>
<dbReference type="EMBL" id="LUEZ02000071">
    <property type="protein sequence ID" value="RDB20153.1"/>
    <property type="molecule type" value="Genomic_DNA"/>
</dbReference>
<dbReference type="OrthoDB" id="2744793at2759"/>
<feature type="transmembrane region" description="Helical" evidence="1">
    <location>
        <begin position="20"/>
        <end position="42"/>
    </location>
</feature>
<keyword evidence="3" id="KW-1185">Reference proteome</keyword>
<feature type="transmembrane region" description="Helical" evidence="1">
    <location>
        <begin position="269"/>
        <end position="289"/>
    </location>
</feature>
<protein>
    <submittedName>
        <fullName evidence="2">Uncharacterized protein</fullName>
    </submittedName>
</protein>
<gene>
    <name evidence="2" type="ORF">Hypma_012952</name>
</gene>
<feature type="transmembrane region" description="Helical" evidence="1">
    <location>
        <begin position="139"/>
        <end position="162"/>
    </location>
</feature>
<feature type="transmembrane region" description="Helical" evidence="1">
    <location>
        <begin position="54"/>
        <end position="72"/>
    </location>
</feature>
<organism evidence="2 3">
    <name type="scientific">Hypsizygus marmoreus</name>
    <name type="common">White beech mushroom</name>
    <name type="synonym">Agaricus marmoreus</name>
    <dbReference type="NCBI Taxonomy" id="39966"/>
    <lineage>
        <taxon>Eukaryota</taxon>
        <taxon>Fungi</taxon>
        <taxon>Dikarya</taxon>
        <taxon>Basidiomycota</taxon>
        <taxon>Agaricomycotina</taxon>
        <taxon>Agaricomycetes</taxon>
        <taxon>Agaricomycetidae</taxon>
        <taxon>Agaricales</taxon>
        <taxon>Tricholomatineae</taxon>
        <taxon>Lyophyllaceae</taxon>
        <taxon>Hypsizygus</taxon>
    </lineage>
</organism>
<comment type="caution">
    <text evidence="2">The sequence shown here is derived from an EMBL/GenBank/DDBJ whole genome shotgun (WGS) entry which is preliminary data.</text>
</comment>
<feature type="transmembrane region" description="Helical" evidence="1">
    <location>
        <begin position="182"/>
        <end position="207"/>
    </location>
</feature>
<keyword evidence="1" id="KW-1133">Transmembrane helix</keyword>
<dbReference type="AlphaFoldDB" id="A0A369JKA9"/>
<name>A0A369JKA9_HYPMA</name>
<feature type="transmembrane region" description="Helical" evidence="1">
    <location>
        <begin position="110"/>
        <end position="132"/>
    </location>
</feature>
<evidence type="ECO:0000256" key="1">
    <source>
        <dbReference type="SAM" id="Phobius"/>
    </source>
</evidence>
<proteinExistence type="predicted"/>
<accession>A0A369JKA9</accession>
<reference evidence="2" key="1">
    <citation type="submission" date="2018-04" db="EMBL/GenBank/DDBJ databases">
        <title>Whole genome sequencing of Hypsizygus marmoreus.</title>
        <authorList>
            <person name="Choi I.-G."/>
            <person name="Min B."/>
            <person name="Kim J.-G."/>
            <person name="Kim S."/>
            <person name="Oh Y.-L."/>
            <person name="Kong W.-S."/>
            <person name="Park H."/>
            <person name="Jeong J."/>
            <person name="Song E.-S."/>
        </authorList>
    </citation>
    <scope>NUCLEOTIDE SEQUENCE [LARGE SCALE GENOMIC DNA]</scope>
    <source>
        <strain evidence="2">51987-8</strain>
    </source>
</reference>
<dbReference type="InParanoid" id="A0A369JKA9"/>
<evidence type="ECO:0000313" key="2">
    <source>
        <dbReference type="EMBL" id="RDB20153.1"/>
    </source>
</evidence>
<keyword evidence="1" id="KW-0472">Membrane</keyword>